<evidence type="ECO:0000256" key="3">
    <source>
        <dbReference type="SAM" id="Phobius"/>
    </source>
</evidence>
<keyword evidence="3" id="KW-1133">Transmembrane helix</keyword>
<gene>
    <name evidence="5" type="ORF">K7472_00420</name>
</gene>
<sequence length="470" mass="48170">MTEPVDSARDGPERGAVHGSAPLLGGRRVRVHHAVRVAAVVVAGLLLLTTGAGVWLYAHLNGNLRGLPLFGGATGDAGREKPDAFGRTPVNVLVIGSDSRADPADCALGGDCGPGQNADVEMVVHLSADRSNATVMSVPRDTVTDLPACKAPAGGGVVAARHDQINSTLRYGPGCTVAAVHQLTGIPIDHFMMIGFDGVVRMSDAVGGVDVCVDRSVYDPYSHLKLTKGRHTLKGLAALEFLRSRHAFGDGSDLGRTYAQHLYLGSLVRRMKATGTLTDPAALYALADAATKALTVDTGLDSVPKLLGLAADLNKVQPSRVTFTTMQSEPDPVNPGRVVVAPAAQALFSAIAADRALTTPDGAKSAVATALQRAAATPEAMADLESRIAHRDRSARASGAPPGDVSVAAYATSALPGGSDDSGYDAHAETAGQDTGCASVSPYQTVAVGGVRMTPSQAFTASRGVPLSAP</sequence>
<keyword evidence="6" id="KW-1185">Reference proteome</keyword>
<feature type="region of interest" description="Disordered" evidence="2">
    <location>
        <begin position="1"/>
        <end position="21"/>
    </location>
</feature>
<dbReference type="PANTHER" id="PTHR33392:SF6">
    <property type="entry name" value="POLYISOPRENYL-TEICHOIC ACID--PEPTIDOGLYCAN TEICHOIC ACID TRANSFERASE TAGU"/>
    <property type="match status" value="1"/>
</dbReference>
<dbReference type="RefSeq" id="WP_222972861.1">
    <property type="nucleotide sequence ID" value="NZ_JAINVZ010000001.1"/>
</dbReference>
<keyword evidence="3" id="KW-0472">Membrane</keyword>
<dbReference type="Proteomes" id="UP001198565">
    <property type="component" value="Unassembled WGS sequence"/>
</dbReference>
<feature type="transmembrane region" description="Helical" evidence="3">
    <location>
        <begin position="37"/>
        <end position="58"/>
    </location>
</feature>
<comment type="caution">
    <text evidence="5">The sequence shown here is derived from an EMBL/GenBank/DDBJ whole genome shotgun (WGS) entry which is preliminary data.</text>
</comment>
<organism evidence="5 6">
    <name type="scientific">Streptantibioticus parmotrematis</name>
    <dbReference type="NCBI Taxonomy" id="2873249"/>
    <lineage>
        <taxon>Bacteria</taxon>
        <taxon>Bacillati</taxon>
        <taxon>Actinomycetota</taxon>
        <taxon>Actinomycetes</taxon>
        <taxon>Kitasatosporales</taxon>
        <taxon>Streptomycetaceae</taxon>
        <taxon>Streptantibioticus</taxon>
    </lineage>
</organism>
<evidence type="ECO:0000259" key="4">
    <source>
        <dbReference type="Pfam" id="PF03816"/>
    </source>
</evidence>
<reference evidence="5 6" key="1">
    <citation type="submission" date="2021-08" db="EMBL/GenBank/DDBJ databases">
        <title>Streptomyces sp. PTM05 isolated from lichen.</title>
        <authorList>
            <person name="Somphong A."/>
            <person name="Phongsopitanun W."/>
            <person name="Tanasupawat S."/>
        </authorList>
    </citation>
    <scope>NUCLEOTIDE SEQUENCE [LARGE SCALE GENOMIC DNA]</scope>
    <source>
        <strain evidence="5 6">Ptm05</strain>
    </source>
</reference>
<dbReference type="Pfam" id="PF03816">
    <property type="entry name" value="LytR_cpsA_psr"/>
    <property type="match status" value="1"/>
</dbReference>
<protein>
    <submittedName>
        <fullName evidence="5">LCP family protein</fullName>
    </submittedName>
</protein>
<evidence type="ECO:0000313" key="6">
    <source>
        <dbReference type="Proteomes" id="UP001198565"/>
    </source>
</evidence>
<dbReference type="NCBIfam" id="TIGR00350">
    <property type="entry name" value="lytR_cpsA_psr"/>
    <property type="match status" value="1"/>
</dbReference>
<proteinExistence type="inferred from homology"/>
<comment type="similarity">
    <text evidence="1">Belongs to the LytR/CpsA/Psr (LCP) family.</text>
</comment>
<feature type="domain" description="Cell envelope-related transcriptional attenuator" evidence="4">
    <location>
        <begin position="117"/>
        <end position="272"/>
    </location>
</feature>
<dbReference type="EMBL" id="JAINVZ010000001">
    <property type="protein sequence ID" value="MBY8883309.1"/>
    <property type="molecule type" value="Genomic_DNA"/>
</dbReference>
<feature type="region of interest" description="Disordered" evidence="2">
    <location>
        <begin position="418"/>
        <end position="438"/>
    </location>
</feature>
<evidence type="ECO:0000256" key="1">
    <source>
        <dbReference type="ARBA" id="ARBA00006068"/>
    </source>
</evidence>
<feature type="compositionally biased region" description="Basic and acidic residues" evidence="2">
    <location>
        <begin position="1"/>
        <end position="16"/>
    </location>
</feature>
<name>A0ABS7QKW7_9ACTN</name>
<keyword evidence="3" id="KW-0812">Transmembrane</keyword>
<dbReference type="PANTHER" id="PTHR33392">
    <property type="entry name" value="POLYISOPRENYL-TEICHOIC ACID--PEPTIDOGLYCAN TEICHOIC ACID TRANSFERASE TAGU"/>
    <property type="match status" value="1"/>
</dbReference>
<dbReference type="InterPro" id="IPR004474">
    <property type="entry name" value="LytR_CpsA_psr"/>
</dbReference>
<accession>A0ABS7QKW7</accession>
<evidence type="ECO:0000256" key="2">
    <source>
        <dbReference type="SAM" id="MobiDB-lite"/>
    </source>
</evidence>
<dbReference type="Gene3D" id="3.40.630.190">
    <property type="entry name" value="LCP protein"/>
    <property type="match status" value="1"/>
</dbReference>
<dbReference type="InterPro" id="IPR050922">
    <property type="entry name" value="LytR/CpsA/Psr_CW_biosynth"/>
</dbReference>
<evidence type="ECO:0000313" key="5">
    <source>
        <dbReference type="EMBL" id="MBY8883309.1"/>
    </source>
</evidence>